<dbReference type="InterPro" id="IPR003501">
    <property type="entry name" value="PTS_EIIB_2/3"/>
</dbReference>
<reference evidence="3 4" key="1">
    <citation type="submission" date="2020-08" db="EMBL/GenBank/DDBJ databases">
        <title>Genomic Encyclopedia of Type Strains, Phase IV (KMG-IV): sequencing the most valuable type-strain genomes for metagenomic binning, comparative biology and taxonomic classification.</title>
        <authorList>
            <person name="Goeker M."/>
        </authorList>
    </citation>
    <scope>NUCLEOTIDE SEQUENCE [LARGE SCALE GENOMIC DNA]</scope>
    <source>
        <strain evidence="3 4">DSM 24661</strain>
    </source>
</reference>
<proteinExistence type="predicted"/>
<name>A0A840UJM4_9FIRM</name>
<dbReference type="EMBL" id="JACHFH010000037">
    <property type="protein sequence ID" value="MBB5337199.1"/>
    <property type="molecule type" value="Genomic_DNA"/>
</dbReference>
<accession>A0A840UJM4</accession>
<dbReference type="GO" id="GO:0008982">
    <property type="term" value="F:protein-N(PI)-phosphohistidine-sugar phosphotransferase activity"/>
    <property type="evidence" value="ECO:0007669"/>
    <property type="project" value="InterPro"/>
</dbReference>
<comment type="caution">
    <text evidence="3">The sequence shown here is derived from an EMBL/GenBank/DDBJ whole genome shotgun (WGS) entry which is preliminary data.</text>
</comment>
<evidence type="ECO:0000313" key="4">
    <source>
        <dbReference type="Proteomes" id="UP000559117"/>
    </source>
</evidence>
<sequence length="102" mass="11518">MKKVAAVIANPQNGHKIYQAVKALSQAAEHKNIDLRIEIQEEANIYNGLTEAEIAASDIIILTSDSPINNIERFDNNFVLRVITTDIINNPYQILDNNDWQQ</sequence>
<evidence type="ECO:0000313" key="3">
    <source>
        <dbReference type="EMBL" id="MBB5337199.1"/>
    </source>
</evidence>
<dbReference type="AlphaFoldDB" id="A0A840UJM4"/>
<dbReference type="Proteomes" id="UP000559117">
    <property type="component" value="Unassembled WGS sequence"/>
</dbReference>
<keyword evidence="1 3" id="KW-0808">Transferase</keyword>
<gene>
    <name evidence="3" type="ORF">HNR32_002356</name>
</gene>
<dbReference type="GO" id="GO:0009401">
    <property type="term" value="P:phosphoenolpyruvate-dependent sugar phosphotransferase system"/>
    <property type="evidence" value="ECO:0007669"/>
    <property type="project" value="InterPro"/>
</dbReference>
<evidence type="ECO:0000259" key="2">
    <source>
        <dbReference type="Pfam" id="PF02302"/>
    </source>
</evidence>
<evidence type="ECO:0000256" key="1">
    <source>
        <dbReference type="ARBA" id="ARBA00022679"/>
    </source>
</evidence>
<feature type="domain" description="Phosphotransferase system EIIB component type 2/3" evidence="2">
    <location>
        <begin position="20"/>
        <end position="96"/>
    </location>
</feature>
<protein>
    <submittedName>
        <fullName evidence="3">Fructose-specific phosphotransferase system component IIB</fullName>
    </submittedName>
</protein>
<dbReference type="Pfam" id="PF02302">
    <property type="entry name" value="PTS_IIB"/>
    <property type="match status" value="1"/>
</dbReference>
<dbReference type="SUPFAM" id="SSF52794">
    <property type="entry name" value="PTS system IIB component-like"/>
    <property type="match status" value="1"/>
</dbReference>
<dbReference type="RefSeq" id="WP_183862828.1">
    <property type="nucleotide sequence ID" value="NZ_JACHFH010000037.1"/>
</dbReference>
<organism evidence="3 4">
    <name type="scientific">Pectinatus brassicae</name>
    <dbReference type="NCBI Taxonomy" id="862415"/>
    <lineage>
        <taxon>Bacteria</taxon>
        <taxon>Bacillati</taxon>
        <taxon>Bacillota</taxon>
        <taxon>Negativicutes</taxon>
        <taxon>Selenomonadales</taxon>
        <taxon>Selenomonadaceae</taxon>
        <taxon>Pectinatus</taxon>
    </lineage>
</organism>
<dbReference type="Gene3D" id="3.40.50.2300">
    <property type="match status" value="1"/>
</dbReference>
<keyword evidence="4" id="KW-1185">Reference proteome</keyword>
<dbReference type="InterPro" id="IPR036095">
    <property type="entry name" value="PTS_EIIB-like_sf"/>
</dbReference>